<reference evidence="2 3" key="1">
    <citation type="submission" date="2024-01" db="EMBL/GenBank/DDBJ databases">
        <authorList>
            <person name="Alioto T."/>
            <person name="Alioto T."/>
            <person name="Gomez Garrido J."/>
        </authorList>
    </citation>
    <scope>NUCLEOTIDE SEQUENCE [LARGE SCALE GENOMIC DNA]</scope>
</reference>
<feature type="region of interest" description="Disordered" evidence="1">
    <location>
        <begin position="1"/>
        <end position="79"/>
    </location>
</feature>
<dbReference type="Proteomes" id="UP001314229">
    <property type="component" value="Unassembled WGS sequence"/>
</dbReference>
<name>A0AAV1QGZ5_SCOSC</name>
<evidence type="ECO:0000256" key="1">
    <source>
        <dbReference type="SAM" id="MobiDB-lite"/>
    </source>
</evidence>
<organism evidence="2 3">
    <name type="scientific">Scomber scombrus</name>
    <name type="common">Atlantic mackerel</name>
    <name type="synonym">Scomber vernalis</name>
    <dbReference type="NCBI Taxonomy" id="13677"/>
    <lineage>
        <taxon>Eukaryota</taxon>
        <taxon>Metazoa</taxon>
        <taxon>Chordata</taxon>
        <taxon>Craniata</taxon>
        <taxon>Vertebrata</taxon>
        <taxon>Euteleostomi</taxon>
        <taxon>Actinopterygii</taxon>
        <taxon>Neopterygii</taxon>
        <taxon>Teleostei</taxon>
        <taxon>Neoteleostei</taxon>
        <taxon>Acanthomorphata</taxon>
        <taxon>Pelagiaria</taxon>
        <taxon>Scombriformes</taxon>
        <taxon>Scombridae</taxon>
        <taxon>Scomber</taxon>
    </lineage>
</organism>
<evidence type="ECO:0000313" key="2">
    <source>
        <dbReference type="EMBL" id="CAK6983652.1"/>
    </source>
</evidence>
<keyword evidence="3" id="KW-1185">Reference proteome</keyword>
<proteinExistence type="predicted"/>
<dbReference type="AlphaFoldDB" id="A0AAV1QGZ5"/>
<protein>
    <submittedName>
        <fullName evidence="2">Uncharacterized protein</fullName>
    </submittedName>
</protein>
<sequence>MSDRLEALSGQEDRSLAGECESRAAPDHSEGLSVGQRKGVIKEAERLKLNPPPADRGNRLAATFTQKPEQLGSPQKHDG</sequence>
<dbReference type="EMBL" id="CAWUFR010001407">
    <property type="protein sequence ID" value="CAK6983652.1"/>
    <property type="molecule type" value="Genomic_DNA"/>
</dbReference>
<comment type="caution">
    <text evidence="2">The sequence shown here is derived from an EMBL/GenBank/DDBJ whole genome shotgun (WGS) entry which is preliminary data.</text>
</comment>
<gene>
    <name evidence="2" type="ORF">FSCOSCO3_A009231</name>
</gene>
<feature type="compositionally biased region" description="Basic and acidic residues" evidence="1">
    <location>
        <begin position="1"/>
        <end position="30"/>
    </location>
</feature>
<accession>A0AAV1QGZ5</accession>
<evidence type="ECO:0000313" key="3">
    <source>
        <dbReference type="Proteomes" id="UP001314229"/>
    </source>
</evidence>